<dbReference type="Pfam" id="PF00155">
    <property type="entry name" value="Aminotran_1_2"/>
    <property type="match status" value="1"/>
</dbReference>
<comment type="caution">
    <text evidence="7">The sequence shown here is derived from an EMBL/GenBank/DDBJ whole genome shotgun (WGS) entry which is preliminary data.</text>
</comment>
<dbReference type="InterPro" id="IPR036390">
    <property type="entry name" value="WH_DNA-bd_sf"/>
</dbReference>
<protein>
    <submittedName>
        <fullName evidence="7">GntR family transcriptional regulator</fullName>
    </submittedName>
</protein>
<dbReference type="SUPFAM" id="SSF53383">
    <property type="entry name" value="PLP-dependent transferases"/>
    <property type="match status" value="1"/>
</dbReference>
<dbReference type="CDD" id="cd00609">
    <property type="entry name" value="AAT_like"/>
    <property type="match status" value="1"/>
</dbReference>
<evidence type="ECO:0000313" key="7">
    <source>
        <dbReference type="EMBL" id="GLT23181.1"/>
    </source>
</evidence>
<dbReference type="InterPro" id="IPR000524">
    <property type="entry name" value="Tscrpt_reg_HTH_GntR"/>
</dbReference>
<dbReference type="Gene3D" id="3.90.1150.10">
    <property type="entry name" value="Aspartate Aminotransferase, domain 1"/>
    <property type="match status" value="1"/>
</dbReference>
<dbReference type="InterPro" id="IPR004839">
    <property type="entry name" value="Aminotransferase_I/II_large"/>
</dbReference>
<evidence type="ECO:0000259" key="6">
    <source>
        <dbReference type="PROSITE" id="PS50949"/>
    </source>
</evidence>
<dbReference type="PANTHER" id="PTHR46577">
    <property type="entry name" value="HTH-TYPE TRANSCRIPTIONAL REGULATORY PROTEIN GABR"/>
    <property type="match status" value="1"/>
</dbReference>
<dbReference type="Gene3D" id="1.10.10.10">
    <property type="entry name" value="Winged helix-like DNA-binding domain superfamily/Winged helix DNA-binding domain"/>
    <property type="match status" value="1"/>
</dbReference>
<dbReference type="InterPro" id="IPR015421">
    <property type="entry name" value="PyrdxlP-dep_Trfase_major"/>
</dbReference>
<dbReference type="Proteomes" id="UP001157167">
    <property type="component" value="Unassembled WGS sequence"/>
</dbReference>
<dbReference type="SUPFAM" id="SSF46785">
    <property type="entry name" value="Winged helix' DNA-binding domain"/>
    <property type="match status" value="1"/>
</dbReference>
<evidence type="ECO:0000256" key="4">
    <source>
        <dbReference type="ARBA" id="ARBA00023125"/>
    </source>
</evidence>
<evidence type="ECO:0000256" key="2">
    <source>
        <dbReference type="ARBA" id="ARBA00022898"/>
    </source>
</evidence>
<keyword evidence="5" id="KW-0804">Transcription</keyword>
<dbReference type="InterPro" id="IPR051446">
    <property type="entry name" value="HTH_trans_reg/aminotransferase"/>
</dbReference>
<dbReference type="InterPro" id="IPR015422">
    <property type="entry name" value="PyrdxlP-dep_Trfase_small"/>
</dbReference>
<dbReference type="InterPro" id="IPR015424">
    <property type="entry name" value="PyrdxlP-dep_Trfase"/>
</dbReference>
<feature type="domain" description="HTH gntR-type" evidence="6">
    <location>
        <begin position="8"/>
        <end position="76"/>
    </location>
</feature>
<gene>
    <name evidence="7" type="ORF">GCM10007933_26440</name>
</gene>
<organism evidence="7 8">
    <name type="scientific">Zoogloea oryzae</name>
    <dbReference type="NCBI Taxonomy" id="310767"/>
    <lineage>
        <taxon>Bacteria</taxon>
        <taxon>Pseudomonadati</taxon>
        <taxon>Pseudomonadota</taxon>
        <taxon>Betaproteobacteria</taxon>
        <taxon>Rhodocyclales</taxon>
        <taxon>Zoogloeaceae</taxon>
        <taxon>Zoogloea</taxon>
    </lineage>
</organism>
<keyword evidence="4" id="KW-0238">DNA-binding</keyword>
<dbReference type="EMBL" id="BSPX01000040">
    <property type="protein sequence ID" value="GLT23181.1"/>
    <property type="molecule type" value="Genomic_DNA"/>
</dbReference>
<evidence type="ECO:0000256" key="3">
    <source>
        <dbReference type="ARBA" id="ARBA00023015"/>
    </source>
</evidence>
<dbReference type="PANTHER" id="PTHR46577:SF2">
    <property type="entry name" value="TRANSCRIPTIONAL REGULATORY PROTEIN"/>
    <property type="match status" value="1"/>
</dbReference>
<name>A0ABQ6FD06_9RHOO</name>
<evidence type="ECO:0000256" key="5">
    <source>
        <dbReference type="ARBA" id="ARBA00023163"/>
    </source>
</evidence>
<keyword evidence="3" id="KW-0805">Transcription regulation</keyword>
<evidence type="ECO:0000256" key="1">
    <source>
        <dbReference type="ARBA" id="ARBA00005384"/>
    </source>
</evidence>
<dbReference type="CDD" id="cd07377">
    <property type="entry name" value="WHTH_GntR"/>
    <property type="match status" value="1"/>
</dbReference>
<reference evidence="8" key="1">
    <citation type="journal article" date="2019" name="Int. J. Syst. Evol. Microbiol.">
        <title>The Global Catalogue of Microorganisms (GCM) 10K type strain sequencing project: providing services to taxonomists for standard genome sequencing and annotation.</title>
        <authorList>
            <consortium name="The Broad Institute Genomics Platform"/>
            <consortium name="The Broad Institute Genome Sequencing Center for Infectious Disease"/>
            <person name="Wu L."/>
            <person name="Ma J."/>
        </authorList>
    </citation>
    <scope>NUCLEOTIDE SEQUENCE [LARGE SCALE GENOMIC DNA]</scope>
    <source>
        <strain evidence="8">NBRC 102407</strain>
    </source>
</reference>
<evidence type="ECO:0000313" key="8">
    <source>
        <dbReference type="Proteomes" id="UP001157167"/>
    </source>
</evidence>
<keyword evidence="2" id="KW-0663">Pyridoxal phosphate</keyword>
<dbReference type="SMART" id="SM00345">
    <property type="entry name" value="HTH_GNTR"/>
    <property type="match status" value="1"/>
</dbReference>
<dbReference type="InterPro" id="IPR036388">
    <property type="entry name" value="WH-like_DNA-bd_sf"/>
</dbReference>
<accession>A0ABQ6FD06</accession>
<dbReference type="RefSeq" id="WP_284188401.1">
    <property type="nucleotide sequence ID" value="NZ_BSPX01000040.1"/>
</dbReference>
<sequence length="485" mass="52090">MDAATVDTPLYLQLAAHYRQAIASGVLAPGARMPSVRALMRTHRVSLSTALQACRSLEDEGLLEARPRSGYFVQAPRRAVLQPVQEPEPGATAASPDPAPYSGIHDRISDFVVKCERHPVVTNLALAFGSPECYPQEALKNAALRALRRRPEVLVSPVPPQGDPGFRAVLARRAMAAGMSPTPDEIVVTHGCTEALNLALRAVTQPGDTVAVESPTYFGLLQVIESLGLTALEIPTSPSRGMSVEALELAFATHLQIRAVVVVPNFQNPLGCVMPDEEKARLVALCDAAKVALIEDDIYGALSDDDLPLRTAKSWDRSGNVIHCGSLHKTLAPGMRIGWMLGGRWLARIRMLKHAQSRANDALAQLAIAEFMGSHAYDRHLVRLRRLLKAQRAATAEAIAAHFPAGTRLSMPSGGMMLWVEMPGGRSSGQVFDAALAEGIRVAPGLMFSNSGRFDHFLRISCGTPFNPNIEAAIRRLGQIVAAGG</sequence>
<keyword evidence="8" id="KW-1185">Reference proteome</keyword>
<dbReference type="Gene3D" id="3.40.640.10">
    <property type="entry name" value="Type I PLP-dependent aspartate aminotransferase-like (Major domain)"/>
    <property type="match status" value="1"/>
</dbReference>
<comment type="similarity">
    <text evidence="1">In the C-terminal section; belongs to the class-I pyridoxal-phosphate-dependent aminotransferase family.</text>
</comment>
<proteinExistence type="inferred from homology"/>
<dbReference type="PROSITE" id="PS50949">
    <property type="entry name" value="HTH_GNTR"/>
    <property type="match status" value="1"/>
</dbReference>
<dbReference type="Pfam" id="PF00392">
    <property type="entry name" value="GntR"/>
    <property type="match status" value="1"/>
</dbReference>